<gene>
    <name evidence="2" type="ORF">LY89DRAFT_692479</name>
</gene>
<proteinExistence type="predicted"/>
<sequence>MSDSSEYCGDTFERFNDLSIELHSRVWKMASFIPRTVSIESDMRFSNRHNIDMPHDMPTAYTTSSGVPAILHVCQESRNEALKHYSLELGSHLELSTRGSIGRRYTFFIPPTIYINWTVDTLYVPRVIELIYEDSPNFVELFESRGLTSLALYADAEMVDFAFSILPVRGALKEIILLSCSADLAEKLGIIDFVDIKEIPQDPDWRKIGGLIENPEGQGAWNSMLEGDHRDLLAYLGYPSSERTTSLPKLRLCEVKR</sequence>
<dbReference type="OrthoDB" id="3557569at2759"/>
<feature type="domain" description="2EXR" evidence="1">
    <location>
        <begin position="12"/>
        <end position="122"/>
    </location>
</feature>
<dbReference type="AlphaFoldDB" id="A0A132B3K2"/>
<keyword evidence="3" id="KW-1185">Reference proteome</keyword>
<accession>A0A132B3K2</accession>
<dbReference type="KEGG" id="psco:LY89DRAFT_692479"/>
<organism evidence="2 3">
    <name type="scientific">Mollisia scopiformis</name>
    <name type="common">Conifer needle endophyte fungus</name>
    <name type="synonym">Phialocephala scopiformis</name>
    <dbReference type="NCBI Taxonomy" id="149040"/>
    <lineage>
        <taxon>Eukaryota</taxon>
        <taxon>Fungi</taxon>
        <taxon>Dikarya</taxon>
        <taxon>Ascomycota</taxon>
        <taxon>Pezizomycotina</taxon>
        <taxon>Leotiomycetes</taxon>
        <taxon>Helotiales</taxon>
        <taxon>Mollisiaceae</taxon>
        <taxon>Mollisia</taxon>
    </lineage>
</organism>
<dbReference type="Proteomes" id="UP000070700">
    <property type="component" value="Unassembled WGS sequence"/>
</dbReference>
<evidence type="ECO:0000313" key="2">
    <source>
        <dbReference type="EMBL" id="KUJ06504.1"/>
    </source>
</evidence>
<dbReference type="EMBL" id="KQ947446">
    <property type="protein sequence ID" value="KUJ06504.1"/>
    <property type="molecule type" value="Genomic_DNA"/>
</dbReference>
<evidence type="ECO:0000259" key="1">
    <source>
        <dbReference type="Pfam" id="PF20150"/>
    </source>
</evidence>
<reference evidence="2 3" key="1">
    <citation type="submission" date="2015-10" db="EMBL/GenBank/DDBJ databases">
        <title>Full genome of DAOMC 229536 Phialocephala scopiformis, a fungal endophyte of spruce producing the potent anti-insectan compound rugulosin.</title>
        <authorList>
            <consortium name="DOE Joint Genome Institute"/>
            <person name="Walker A.K."/>
            <person name="Frasz S.L."/>
            <person name="Seifert K.A."/>
            <person name="Miller J.D."/>
            <person name="Mondo S.J."/>
            <person name="Labutti K."/>
            <person name="Lipzen A."/>
            <person name="Dockter R."/>
            <person name="Kennedy M."/>
            <person name="Grigoriev I.V."/>
            <person name="Spatafora J.W."/>
        </authorList>
    </citation>
    <scope>NUCLEOTIDE SEQUENCE [LARGE SCALE GENOMIC DNA]</scope>
    <source>
        <strain evidence="2 3">CBS 120377</strain>
    </source>
</reference>
<dbReference type="RefSeq" id="XP_018060859.1">
    <property type="nucleotide sequence ID" value="XM_018216548.1"/>
</dbReference>
<dbReference type="PANTHER" id="PTHR35910">
    <property type="entry name" value="2EXR DOMAIN-CONTAINING PROTEIN"/>
    <property type="match status" value="1"/>
</dbReference>
<protein>
    <recommendedName>
        <fullName evidence="1">2EXR domain-containing protein</fullName>
    </recommendedName>
</protein>
<dbReference type="PANTHER" id="PTHR35910:SF6">
    <property type="entry name" value="2EXR DOMAIN-CONTAINING PROTEIN"/>
    <property type="match status" value="1"/>
</dbReference>
<dbReference type="Pfam" id="PF20150">
    <property type="entry name" value="2EXR"/>
    <property type="match status" value="1"/>
</dbReference>
<dbReference type="GeneID" id="28826274"/>
<dbReference type="InParanoid" id="A0A132B3K2"/>
<evidence type="ECO:0000313" key="3">
    <source>
        <dbReference type="Proteomes" id="UP000070700"/>
    </source>
</evidence>
<name>A0A132B3K2_MOLSC</name>
<dbReference type="InterPro" id="IPR045518">
    <property type="entry name" value="2EXR"/>
</dbReference>